<dbReference type="Pfam" id="PF00873">
    <property type="entry name" value="ACR_tran"/>
    <property type="match status" value="2"/>
</dbReference>
<dbReference type="InParanoid" id="A0A330LA93"/>
<keyword evidence="1" id="KW-1133">Transmembrane helix</keyword>
<dbReference type="Gene3D" id="3.30.70.1320">
    <property type="entry name" value="Multidrug efflux transporter AcrB pore domain like"/>
    <property type="match status" value="1"/>
</dbReference>
<dbReference type="Proteomes" id="UP000248168">
    <property type="component" value="Unassembled WGS sequence"/>
</dbReference>
<name>A0A330LA93_9BACT</name>
<feature type="transmembrane region" description="Helical" evidence="1">
    <location>
        <begin position="1013"/>
        <end position="1032"/>
    </location>
</feature>
<dbReference type="OrthoDB" id="9758234at2"/>
<keyword evidence="1" id="KW-0812">Transmembrane</keyword>
<feature type="transmembrane region" description="Helical" evidence="1">
    <location>
        <begin position="383"/>
        <end position="403"/>
    </location>
</feature>
<feature type="transmembrane region" description="Helical" evidence="1">
    <location>
        <begin position="938"/>
        <end position="958"/>
    </location>
</feature>
<dbReference type="SUPFAM" id="SSF82866">
    <property type="entry name" value="Multidrug efflux transporter AcrB transmembrane domain"/>
    <property type="match status" value="2"/>
</dbReference>
<accession>A0A330LA93</accession>
<dbReference type="Gene3D" id="3.30.2090.10">
    <property type="entry name" value="Multidrug efflux transporter AcrB TolC docking domain, DN and DC subdomains"/>
    <property type="match status" value="2"/>
</dbReference>
<dbReference type="InterPro" id="IPR001036">
    <property type="entry name" value="Acrflvin-R"/>
</dbReference>
<dbReference type="PANTHER" id="PTHR32063:SF8">
    <property type="entry name" value="CATION EFFLUX PROTEIN"/>
    <property type="match status" value="1"/>
</dbReference>
<dbReference type="SUPFAM" id="SSF82693">
    <property type="entry name" value="Multidrug efflux transporter AcrB pore domain, PN1, PN2, PC1 and PC2 subdomains"/>
    <property type="match status" value="2"/>
</dbReference>
<evidence type="ECO:0000313" key="3">
    <source>
        <dbReference type="Proteomes" id="UP000248168"/>
    </source>
</evidence>
<feature type="transmembrane region" description="Helical" evidence="1">
    <location>
        <begin position="357"/>
        <end position="377"/>
    </location>
</feature>
<feature type="transmembrane region" description="Helical" evidence="1">
    <location>
        <begin position="452"/>
        <end position="474"/>
    </location>
</feature>
<reference evidence="3" key="1">
    <citation type="submission" date="2018-04" db="EMBL/GenBank/DDBJ databases">
        <authorList>
            <person name="Lucker S."/>
            <person name="Sakoula D."/>
        </authorList>
    </citation>
    <scope>NUCLEOTIDE SEQUENCE [LARGE SCALE GENOMIC DNA]</scope>
</reference>
<dbReference type="AlphaFoldDB" id="A0A330LA93"/>
<feature type="transmembrane region" description="Helical" evidence="1">
    <location>
        <begin position="424"/>
        <end position="446"/>
    </location>
</feature>
<dbReference type="InterPro" id="IPR027463">
    <property type="entry name" value="AcrB_DN_DC_subdom"/>
</dbReference>
<evidence type="ECO:0000313" key="2">
    <source>
        <dbReference type="EMBL" id="SPP66755.1"/>
    </source>
</evidence>
<dbReference type="Gene3D" id="3.30.70.1430">
    <property type="entry name" value="Multidrug efflux transporter AcrB pore domain"/>
    <property type="match status" value="2"/>
</dbReference>
<evidence type="ECO:0000256" key="1">
    <source>
        <dbReference type="SAM" id="Phobius"/>
    </source>
</evidence>
<dbReference type="GO" id="GO:0042910">
    <property type="term" value="F:xenobiotic transmembrane transporter activity"/>
    <property type="evidence" value="ECO:0007669"/>
    <property type="project" value="TreeGrafter"/>
</dbReference>
<keyword evidence="3" id="KW-1185">Reference proteome</keyword>
<dbReference type="PANTHER" id="PTHR32063">
    <property type="match status" value="1"/>
</dbReference>
<feature type="transmembrane region" description="Helical" evidence="1">
    <location>
        <begin position="12"/>
        <end position="28"/>
    </location>
</feature>
<sequence length="1087" mass="117708">MLTRAALKNPYAVFAICMIALVLGGVSYQKMRVDIFPEIKIPSILVTTFYRGMSPSEMEGAITLKLEQRFVEASYVEHIESQSLAGMSYIKVFFQPEYSIDSAQSELTSLAFSIIRQLPPGVYPPSVYKFGVSSLPIGLLSVSSDTLGPKEIRDLAYFNIRSQIATIPGISFGPPLGGKVRQITVFMDPSRMMARGVSPSDVVKAINSQSAIIPAGDIKIGDLDYYVYSNSLIDAVDKINDIPIKVVNGTPILVRDIGTAADSAAIQTSIVRVNGREATYIPITRQEGANTLEVTDGIRAKLPKLTEIPAGTTVKFLYDQSLYIRQAIANLQKEGLLGAGLAGLMIFLFLRSIKAALVVALAIPLSLTAALVALYLTGQSVNIMTLGGLALVIGTLLDNNIVVQENLHRHLEMGKDGRSAAEDSAIELTLPILVATICILIVYLPIMFFSGIIKYLFVPLAMTVAFAMLADYAVSMTVTPVVLSRLYHRGHGSGSQEEADQKDWFRFVLAVYEPLLRAGVRFKAVVILLALLALLGTGALLLPRLHSEFFPKVDAGNFTMIVSAPEGSRIEKTTAIVADIEKLVQETIPKQDLEEVISNTGLYFGDAARFAPNTGNHTAFVLVNLMTGHEGNTEDYVNAMREKLRHELPGVEVSFQTGGIISDVLNFGLRAPIDIQVKGPRLDLIRPVAEEIQQKIAQVPNTVDVRIKQGKSYPELHIDVDRTKAAYYGITQDRVIVDVITGISSNIALSPNFWIDPKTANGYYLLAQYPEQSLTKTEDLLNIPIIGARTLLNPTSSLTSAGSGGSIVALQNTPFAGRNLDLSNGFYAADERRGPPVLLRDVATLNMKTGPDSVDHYDLSRLINVLVTPVGNDLGHVAKDIERVLATVTLPKDVTIQLKGEVANMRSAFNNFALALPLAVLLIYLVMVGLFRSFIDPLIILVAVPLGWIGTILILHFTDTSVNVESMIGTLMMMGIVVSNSILLVDFANRMVHAGASAERAVLEAGKRRIRPILMTALATILGLLPLALGFGEGNETMVPLARAVVGGLAVSTVMTLLVVPVMHALVLRRRVQPIQPPAGPETAEEI</sequence>
<dbReference type="RefSeq" id="WP_121990877.1">
    <property type="nucleotide sequence ID" value="NZ_OUNR01000022.1"/>
</dbReference>
<dbReference type="PRINTS" id="PR00702">
    <property type="entry name" value="ACRIFLAVINRP"/>
</dbReference>
<protein>
    <submittedName>
        <fullName evidence="2">RND-type permease AcrB</fullName>
    </submittedName>
</protein>
<gene>
    <name evidence="2" type="primary">acrB</name>
    <name evidence="2" type="ORF">NITLEN_90010</name>
</gene>
<proteinExistence type="predicted"/>
<feature type="transmembrane region" description="Helical" evidence="1">
    <location>
        <begin position="912"/>
        <end position="931"/>
    </location>
</feature>
<keyword evidence="1" id="KW-0472">Membrane</keyword>
<dbReference type="Gene3D" id="1.20.1640.10">
    <property type="entry name" value="Multidrug efflux transporter AcrB transmembrane domain"/>
    <property type="match status" value="2"/>
</dbReference>
<organism evidence="2 3">
    <name type="scientific">Nitrospira lenta</name>
    <dbReference type="NCBI Taxonomy" id="1436998"/>
    <lineage>
        <taxon>Bacteria</taxon>
        <taxon>Pseudomonadati</taxon>
        <taxon>Nitrospirota</taxon>
        <taxon>Nitrospiria</taxon>
        <taxon>Nitrospirales</taxon>
        <taxon>Nitrospiraceae</taxon>
        <taxon>Nitrospira</taxon>
    </lineage>
</organism>
<dbReference type="EMBL" id="OUNR01000022">
    <property type="protein sequence ID" value="SPP66755.1"/>
    <property type="molecule type" value="Genomic_DNA"/>
</dbReference>
<feature type="transmembrane region" description="Helical" evidence="1">
    <location>
        <begin position="524"/>
        <end position="542"/>
    </location>
</feature>
<feature type="transmembrane region" description="Helical" evidence="1">
    <location>
        <begin position="335"/>
        <end position="350"/>
    </location>
</feature>
<feature type="transmembrane region" description="Helical" evidence="1">
    <location>
        <begin position="1044"/>
        <end position="1068"/>
    </location>
</feature>
<dbReference type="GO" id="GO:0005886">
    <property type="term" value="C:plasma membrane"/>
    <property type="evidence" value="ECO:0007669"/>
    <property type="project" value="TreeGrafter"/>
</dbReference>
<dbReference type="Gene3D" id="3.30.70.1440">
    <property type="entry name" value="Multidrug efflux transporter AcrB pore domain"/>
    <property type="match status" value="1"/>
</dbReference>
<dbReference type="SUPFAM" id="SSF82714">
    <property type="entry name" value="Multidrug efflux transporter AcrB TolC docking domain, DN and DC subdomains"/>
    <property type="match status" value="1"/>
</dbReference>
<feature type="transmembrane region" description="Helical" evidence="1">
    <location>
        <begin position="970"/>
        <end position="992"/>
    </location>
</feature>